<evidence type="ECO:0000313" key="2">
    <source>
        <dbReference type="EMBL" id="OLQ01836.1"/>
    </source>
</evidence>
<accession>A0A1Q9E333</accession>
<proteinExistence type="predicted"/>
<keyword evidence="3" id="KW-1185">Reference proteome</keyword>
<protein>
    <submittedName>
        <fullName evidence="2">Uncharacterized protein</fullName>
    </submittedName>
</protein>
<feature type="compositionally biased region" description="Acidic residues" evidence="1">
    <location>
        <begin position="113"/>
        <end position="134"/>
    </location>
</feature>
<dbReference type="EMBL" id="LSRX01000280">
    <property type="protein sequence ID" value="OLQ01836.1"/>
    <property type="molecule type" value="Genomic_DNA"/>
</dbReference>
<evidence type="ECO:0000256" key="1">
    <source>
        <dbReference type="SAM" id="MobiDB-lite"/>
    </source>
</evidence>
<evidence type="ECO:0000313" key="3">
    <source>
        <dbReference type="Proteomes" id="UP000186817"/>
    </source>
</evidence>
<feature type="region of interest" description="Disordered" evidence="1">
    <location>
        <begin position="113"/>
        <end position="136"/>
    </location>
</feature>
<comment type="caution">
    <text evidence="2">The sequence shown here is derived from an EMBL/GenBank/DDBJ whole genome shotgun (WGS) entry which is preliminary data.</text>
</comment>
<organism evidence="2 3">
    <name type="scientific">Symbiodinium microadriaticum</name>
    <name type="common">Dinoflagellate</name>
    <name type="synonym">Zooxanthella microadriatica</name>
    <dbReference type="NCBI Taxonomy" id="2951"/>
    <lineage>
        <taxon>Eukaryota</taxon>
        <taxon>Sar</taxon>
        <taxon>Alveolata</taxon>
        <taxon>Dinophyceae</taxon>
        <taxon>Suessiales</taxon>
        <taxon>Symbiodiniaceae</taxon>
        <taxon>Symbiodinium</taxon>
    </lineage>
</organism>
<gene>
    <name evidence="2" type="ORF">AK812_SmicGene15387</name>
</gene>
<dbReference type="Proteomes" id="UP000186817">
    <property type="component" value="Unassembled WGS sequence"/>
</dbReference>
<reference evidence="2 3" key="1">
    <citation type="submission" date="2016-02" db="EMBL/GenBank/DDBJ databases">
        <title>Genome analysis of coral dinoflagellate symbionts highlights evolutionary adaptations to a symbiotic lifestyle.</title>
        <authorList>
            <person name="Aranda M."/>
            <person name="Li Y."/>
            <person name="Liew Y.J."/>
            <person name="Baumgarten S."/>
            <person name="Simakov O."/>
            <person name="Wilson M."/>
            <person name="Piel J."/>
            <person name="Ashoor H."/>
            <person name="Bougouffa S."/>
            <person name="Bajic V.B."/>
            <person name="Ryu T."/>
            <person name="Ravasi T."/>
            <person name="Bayer T."/>
            <person name="Micklem G."/>
            <person name="Kim H."/>
            <person name="Bhak J."/>
            <person name="Lajeunesse T.C."/>
            <person name="Voolstra C.R."/>
        </authorList>
    </citation>
    <scope>NUCLEOTIDE SEQUENCE [LARGE SCALE GENOMIC DNA]</scope>
    <source>
        <strain evidence="2 3">CCMP2467</strain>
    </source>
</reference>
<sequence length="228" mass="25510">MALRCMLLPAARMQNHSTACRKGKVHMTLCLMVHPREMRAMKAPTRGAQAIHLGALAIVRPLLSQCGVGKGFDVEGNCDEVVQEVTDSCTYGAAILLLVPLLLLLQLLTSDDDDDHDGDAETEEEEEEEEEEVPDEGRVLYQFRAAKCRGSAAAAVTEEQEAQTAVDAAKEELKLRLRRSKKVQTGNKAQLHQRLFEKVSTGDRDSWRSKRLQDDDWLQNLPKGWRVM</sequence>
<name>A0A1Q9E333_SYMMI</name>
<dbReference type="AlphaFoldDB" id="A0A1Q9E333"/>